<dbReference type="Gene3D" id="3.40.630.30">
    <property type="match status" value="1"/>
</dbReference>
<dbReference type="GO" id="GO:0016747">
    <property type="term" value="F:acyltransferase activity, transferring groups other than amino-acyl groups"/>
    <property type="evidence" value="ECO:0007669"/>
    <property type="project" value="InterPro"/>
</dbReference>
<organism evidence="2">
    <name type="scientific">Agrobacterium tumefaciens</name>
    <dbReference type="NCBI Taxonomy" id="358"/>
    <lineage>
        <taxon>Bacteria</taxon>
        <taxon>Pseudomonadati</taxon>
        <taxon>Pseudomonadota</taxon>
        <taxon>Alphaproteobacteria</taxon>
        <taxon>Hyphomicrobiales</taxon>
        <taxon>Rhizobiaceae</taxon>
        <taxon>Rhizobium/Agrobacterium group</taxon>
        <taxon>Agrobacterium</taxon>
        <taxon>Agrobacterium tumefaciens complex</taxon>
    </lineage>
</organism>
<dbReference type="InterPro" id="IPR000182">
    <property type="entry name" value="GNAT_dom"/>
</dbReference>
<reference evidence="2" key="1">
    <citation type="submission" date="2005-05" db="EMBL/GenBank/DDBJ databases">
        <title>Complete sequence of the Ti plasmid pTiBo542 from the supervirulent Agrobacterium tumefaciens strain Bo542.</title>
        <authorList>
            <person name="Oger P.M."/>
            <person name="Farrand S.K."/>
            <person name="Olsen G.J."/>
            <person name="Reich C."/>
        </authorList>
    </citation>
    <scope>NUCLEOTIDE SEQUENCE</scope>
    <source>
        <strain evidence="2">Bo542</strain>
        <plasmid evidence="2">pTiBo542</plasmid>
    </source>
</reference>
<gene>
    <name evidence="2" type="ORF">pTiBo171</name>
</gene>
<evidence type="ECO:0000259" key="1">
    <source>
        <dbReference type="PROSITE" id="PS51186"/>
    </source>
</evidence>
<accession>A5WY87</accession>
<dbReference type="PROSITE" id="PS51186">
    <property type="entry name" value="GNAT"/>
    <property type="match status" value="1"/>
</dbReference>
<feature type="domain" description="N-acetyltransferase" evidence="1">
    <location>
        <begin position="1"/>
        <end position="104"/>
    </location>
</feature>
<evidence type="ECO:0000313" key="2">
    <source>
        <dbReference type="EMBL" id="AAZ50555.1"/>
    </source>
</evidence>
<name>A5WY87_AGRTU</name>
<protein>
    <submittedName>
        <fullName evidence="2">Orf_Bo171</fullName>
    </submittedName>
</protein>
<geneLocation type="plasmid" evidence="2">
    <name>pTiBo542</name>
</geneLocation>
<dbReference type="SUPFAM" id="SSF55729">
    <property type="entry name" value="Acyl-CoA N-acyltransferases (Nat)"/>
    <property type="match status" value="1"/>
</dbReference>
<dbReference type="AlphaFoldDB" id="A5WY87"/>
<dbReference type="Pfam" id="PF00583">
    <property type="entry name" value="Acetyltransf_1"/>
    <property type="match status" value="1"/>
</dbReference>
<keyword evidence="2" id="KW-0614">Plasmid</keyword>
<dbReference type="EMBL" id="DQ058764">
    <property type="protein sequence ID" value="AAZ50555.1"/>
    <property type="molecule type" value="Genomic_DNA"/>
</dbReference>
<sequence>MTMNWRAFLSSCLIRKRSSEHTSIICMSTPAYQGKGVARSLLAAGIQRFSPQQRNGPVHLLTLADNHPARRFYEKLNVQIIEENRSVMASYPDLIFVRYQWRNAHELAATNFNPVRDS</sequence>
<dbReference type="InterPro" id="IPR016181">
    <property type="entry name" value="Acyl_CoA_acyltransferase"/>
</dbReference>
<proteinExistence type="predicted"/>